<dbReference type="OrthoDB" id="6250301at2759"/>
<evidence type="ECO:0000313" key="13">
    <source>
        <dbReference type="EMBL" id="CAF3442181.1"/>
    </source>
</evidence>
<evidence type="ECO:0000313" key="17">
    <source>
        <dbReference type="EMBL" id="CAF4214769.1"/>
    </source>
</evidence>
<dbReference type="SUPFAM" id="SSF49503">
    <property type="entry name" value="Cupredoxins"/>
    <property type="match status" value="1"/>
</dbReference>
<evidence type="ECO:0000313" key="14">
    <source>
        <dbReference type="EMBL" id="CAF3522751.1"/>
    </source>
</evidence>
<dbReference type="Proteomes" id="UP000663848">
    <property type="component" value="Unassembled WGS sequence"/>
</dbReference>
<evidence type="ECO:0000313" key="18">
    <source>
        <dbReference type="EMBL" id="CAF4468232.1"/>
    </source>
</evidence>
<evidence type="ECO:0000259" key="10">
    <source>
        <dbReference type="PROSITE" id="PS51551"/>
    </source>
</evidence>
<evidence type="ECO:0000256" key="7">
    <source>
        <dbReference type="RuleBase" id="RU004375"/>
    </source>
</evidence>
<accession>A0A817NK76</accession>
<evidence type="ECO:0000256" key="1">
    <source>
        <dbReference type="ARBA" id="ARBA00004370"/>
    </source>
</evidence>
<feature type="domain" description="Ephrin RBD" evidence="10">
    <location>
        <begin position="25"/>
        <end position="160"/>
    </location>
</feature>
<dbReference type="EMBL" id="CAJOBO010000009">
    <property type="protein sequence ID" value="CAF4092177.1"/>
    <property type="molecule type" value="Genomic_DNA"/>
</dbReference>
<dbReference type="EMBL" id="CAJNYU010003734">
    <property type="protein sequence ID" value="CAF3697228.1"/>
    <property type="molecule type" value="Genomic_DNA"/>
</dbReference>
<dbReference type="Proteomes" id="UP000663862">
    <property type="component" value="Unassembled WGS sequence"/>
</dbReference>
<comment type="caution">
    <text evidence="11">The sequence shown here is derived from an EMBL/GenBank/DDBJ whole genome shotgun (WGS) entry which is preliminary data.</text>
</comment>
<dbReference type="GO" id="GO:0048013">
    <property type="term" value="P:ephrin receptor signaling pathway"/>
    <property type="evidence" value="ECO:0007669"/>
    <property type="project" value="TreeGrafter"/>
</dbReference>
<evidence type="ECO:0000313" key="12">
    <source>
        <dbReference type="EMBL" id="CAF3220505.1"/>
    </source>
</evidence>
<evidence type="ECO:0000256" key="2">
    <source>
        <dbReference type="ARBA" id="ARBA00022729"/>
    </source>
</evidence>
<dbReference type="GO" id="GO:0046875">
    <property type="term" value="F:ephrin receptor binding"/>
    <property type="evidence" value="ECO:0007669"/>
    <property type="project" value="TreeGrafter"/>
</dbReference>
<dbReference type="Gene3D" id="2.60.40.420">
    <property type="entry name" value="Cupredoxins - blue copper proteins"/>
    <property type="match status" value="1"/>
</dbReference>
<evidence type="ECO:0000256" key="8">
    <source>
        <dbReference type="SAM" id="Phobius"/>
    </source>
</evidence>
<dbReference type="InterPro" id="IPR001799">
    <property type="entry name" value="Ephrin_RBD"/>
</dbReference>
<comment type="caution">
    <text evidence="6">Lacks conserved residue(s) required for the propagation of feature annotation.</text>
</comment>
<feature type="signal peptide" evidence="9">
    <location>
        <begin position="1"/>
        <end position="20"/>
    </location>
</feature>
<dbReference type="Proteomes" id="UP000663865">
    <property type="component" value="Unassembled WGS sequence"/>
</dbReference>
<dbReference type="EMBL" id="CAJNXB010000891">
    <property type="protein sequence ID" value="CAF3111551.1"/>
    <property type="molecule type" value="Genomic_DNA"/>
</dbReference>
<dbReference type="InterPro" id="IPR031328">
    <property type="entry name" value="Ephrin"/>
</dbReference>
<dbReference type="Proteomes" id="UP000663869">
    <property type="component" value="Unassembled WGS sequence"/>
</dbReference>
<keyword evidence="4" id="KW-1015">Disulfide bond</keyword>
<keyword evidence="8" id="KW-1133">Transmembrane helix</keyword>
<feature type="transmembrane region" description="Helical" evidence="8">
    <location>
        <begin position="203"/>
        <end position="221"/>
    </location>
</feature>
<gene>
    <name evidence="15" type="ORF">FME351_LOCUS27465</name>
    <name evidence="14" type="ORF">GRG538_LOCUS18838</name>
    <name evidence="16" type="ORF">HFQ381_LOCUS406</name>
    <name evidence="13" type="ORF">KIK155_LOCUS11738</name>
    <name evidence="12" type="ORF">LUA448_LOCUS3232</name>
    <name evidence="19" type="ORF">QYT958_LOCUS14800</name>
    <name evidence="11" type="ORF">TIS948_LOCUS7496</name>
    <name evidence="18" type="ORF">TOA249_LOCUS716</name>
    <name evidence="17" type="ORF">TSG867_LOCUS916</name>
</gene>
<evidence type="ECO:0000256" key="4">
    <source>
        <dbReference type="ARBA" id="ARBA00023157"/>
    </source>
</evidence>
<dbReference type="PRINTS" id="PR01347">
    <property type="entry name" value="EPHRIN"/>
</dbReference>
<organism evidence="11 20">
    <name type="scientific">Rotaria socialis</name>
    <dbReference type="NCBI Taxonomy" id="392032"/>
    <lineage>
        <taxon>Eukaryota</taxon>
        <taxon>Metazoa</taxon>
        <taxon>Spiralia</taxon>
        <taxon>Gnathifera</taxon>
        <taxon>Rotifera</taxon>
        <taxon>Eurotatoria</taxon>
        <taxon>Bdelloidea</taxon>
        <taxon>Philodinida</taxon>
        <taxon>Philodinidae</taxon>
        <taxon>Rotaria</taxon>
    </lineage>
</organism>
<evidence type="ECO:0000256" key="3">
    <source>
        <dbReference type="ARBA" id="ARBA00023136"/>
    </source>
</evidence>
<evidence type="ECO:0000256" key="9">
    <source>
        <dbReference type="SAM" id="SignalP"/>
    </source>
</evidence>
<dbReference type="PROSITE" id="PS51551">
    <property type="entry name" value="EPHRIN_RBD_2"/>
    <property type="match status" value="1"/>
</dbReference>
<dbReference type="EMBL" id="CAJNYT010003072">
    <property type="protein sequence ID" value="CAF3522751.1"/>
    <property type="molecule type" value="Genomic_DNA"/>
</dbReference>
<dbReference type="Pfam" id="PF00812">
    <property type="entry name" value="Ephrin"/>
    <property type="match status" value="1"/>
</dbReference>
<keyword evidence="5" id="KW-0325">Glycoprotein</keyword>
<comment type="similarity">
    <text evidence="6 7">Belongs to the ephrin family.</text>
</comment>
<dbReference type="EMBL" id="CAJNYV010001871">
    <property type="protein sequence ID" value="CAF3442181.1"/>
    <property type="molecule type" value="Genomic_DNA"/>
</dbReference>
<evidence type="ECO:0000313" key="15">
    <source>
        <dbReference type="EMBL" id="CAF3697228.1"/>
    </source>
</evidence>
<keyword evidence="2 9" id="KW-0732">Signal</keyword>
<evidence type="ECO:0000313" key="19">
    <source>
        <dbReference type="EMBL" id="CAF4650692.1"/>
    </source>
</evidence>
<dbReference type="InterPro" id="IPR008972">
    <property type="entry name" value="Cupredoxin"/>
</dbReference>
<dbReference type="EMBL" id="CAJNYD010000132">
    <property type="protein sequence ID" value="CAF3220505.1"/>
    <property type="molecule type" value="Genomic_DNA"/>
</dbReference>
<dbReference type="GO" id="GO:0007411">
    <property type="term" value="P:axon guidance"/>
    <property type="evidence" value="ECO:0007669"/>
    <property type="project" value="TreeGrafter"/>
</dbReference>
<sequence>MVLYLIFIYLLSSSISVSYCQHRRRQNFQVEWNSLNPFFSSNNSFILNARLGDTIDFLCPYYNESTSMEYNTLYLVSKIDYHACLTENYQPLLVCDQSHSLKRLMYTLSISKYLPYPTIPEFQDGNSYYFISTSNGDKNGIYQKYDGLCRTKNLRFIIDVQKYYRRYSINQNNQYRIKMQKELLNETNEQYQQLTSSNSRRISVSYIFPLLYSILYLYSFLL</sequence>
<dbReference type="PANTHER" id="PTHR11304">
    <property type="entry name" value="EPHRIN"/>
    <property type="match status" value="1"/>
</dbReference>
<protein>
    <recommendedName>
        <fullName evidence="10">Ephrin RBD domain-containing protein</fullName>
    </recommendedName>
</protein>
<keyword evidence="8" id="KW-0812">Transmembrane</keyword>
<keyword evidence="3 7" id="KW-0472">Membrane</keyword>
<dbReference type="PANTHER" id="PTHR11304:SF29">
    <property type="entry name" value="EPHRIN"/>
    <property type="match status" value="1"/>
</dbReference>
<dbReference type="EMBL" id="CAJOBR010002004">
    <property type="protein sequence ID" value="CAF4650692.1"/>
    <property type="molecule type" value="Genomic_DNA"/>
</dbReference>
<evidence type="ECO:0000313" key="11">
    <source>
        <dbReference type="EMBL" id="CAF3111551.1"/>
    </source>
</evidence>
<dbReference type="Proteomes" id="UP000663872">
    <property type="component" value="Unassembled WGS sequence"/>
</dbReference>
<evidence type="ECO:0000256" key="6">
    <source>
        <dbReference type="PROSITE-ProRule" id="PRU00884"/>
    </source>
</evidence>
<dbReference type="EMBL" id="CAJOBS010000016">
    <property type="protein sequence ID" value="CAF4468232.1"/>
    <property type="molecule type" value="Genomic_DNA"/>
</dbReference>
<feature type="chain" id="PRO_5035690415" description="Ephrin RBD domain-containing protein" evidence="9">
    <location>
        <begin position="21"/>
        <end position="222"/>
    </location>
</feature>
<evidence type="ECO:0000313" key="16">
    <source>
        <dbReference type="EMBL" id="CAF4092177.1"/>
    </source>
</evidence>
<evidence type="ECO:0000313" key="20">
    <source>
        <dbReference type="Proteomes" id="UP000663825"/>
    </source>
</evidence>
<dbReference type="EMBL" id="CAJOBQ010000019">
    <property type="protein sequence ID" value="CAF4214769.1"/>
    <property type="molecule type" value="Genomic_DNA"/>
</dbReference>
<comment type="subcellular location">
    <subcellularLocation>
        <location evidence="1">Membrane</location>
    </subcellularLocation>
</comment>
<dbReference type="Proteomes" id="UP000663833">
    <property type="component" value="Unassembled WGS sequence"/>
</dbReference>
<dbReference type="GO" id="GO:0005886">
    <property type="term" value="C:plasma membrane"/>
    <property type="evidence" value="ECO:0007669"/>
    <property type="project" value="TreeGrafter"/>
</dbReference>
<dbReference type="Proteomes" id="UP000663825">
    <property type="component" value="Unassembled WGS sequence"/>
</dbReference>
<dbReference type="AlphaFoldDB" id="A0A817NK76"/>
<name>A0A817NK76_9BILA</name>
<dbReference type="Proteomes" id="UP000663851">
    <property type="component" value="Unassembled WGS sequence"/>
</dbReference>
<reference evidence="11" key="1">
    <citation type="submission" date="2021-02" db="EMBL/GenBank/DDBJ databases">
        <authorList>
            <person name="Nowell W R."/>
        </authorList>
    </citation>
    <scope>NUCLEOTIDE SEQUENCE</scope>
</reference>
<dbReference type="Proteomes" id="UP000663838">
    <property type="component" value="Unassembled WGS sequence"/>
</dbReference>
<evidence type="ECO:0000256" key="5">
    <source>
        <dbReference type="ARBA" id="ARBA00023180"/>
    </source>
</evidence>
<proteinExistence type="inferred from homology"/>